<dbReference type="RefSeq" id="WP_016415407.1">
    <property type="nucleotide sequence ID" value="NZ_AUAB01000001.1"/>
</dbReference>
<comment type="similarity">
    <text evidence="1">Belongs to the carotenoid oxygenase family.</text>
</comment>
<dbReference type="STRING" id="1121939.L861_17270"/>
<dbReference type="PANTHER" id="PTHR10543">
    <property type="entry name" value="BETA-CAROTENE DIOXYGENASE"/>
    <property type="match status" value="1"/>
</dbReference>
<keyword evidence="8" id="KW-1185">Reference proteome</keyword>
<dbReference type="Pfam" id="PF03055">
    <property type="entry name" value="RPE65"/>
    <property type="match status" value="1"/>
</dbReference>
<feature type="binding site" evidence="5">
    <location>
        <position position="271"/>
    </location>
    <ligand>
        <name>Fe cation</name>
        <dbReference type="ChEBI" id="CHEBI:24875"/>
        <note>catalytic</note>
    </ligand>
</feature>
<dbReference type="PATRIC" id="fig|1121939.11.peg.923"/>
<evidence type="ECO:0000256" key="4">
    <source>
        <dbReference type="ARBA" id="ARBA00023004"/>
    </source>
</evidence>
<organism evidence="7 8">
    <name type="scientific">Litchfieldella anticariensis (strain DSM 16096 / CECT 5854 / CIP 108499 / LMG 22089 / FP35)</name>
    <name type="common">Halomonas anticariensis</name>
    <dbReference type="NCBI Taxonomy" id="1121939"/>
    <lineage>
        <taxon>Bacteria</taxon>
        <taxon>Pseudomonadati</taxon>
        <taxon>Pseudomonadota</taxon>
        <taxon>Gammaproteobacteria</taxon>
        <taxon>Oceanospirillales</taxon>
        <taxon>Halomonadaceae</taxon>
        <taxon>Litchfieldella</taxon>
    </lineage>
</organism>
<evidence type="ECO:0000256" key="5">
    <source>
        <dbReference type="PIRSR" id="PIRSR604294-1"/>
    </source>
</evidence>
<feature type="region of interest" description="Disordered" evidence="6">
    <location>
        <begin position="1"/>
        <end position="24"/>
    </location>
</feature>
<keyword evidence="2 5" id="KW-0479">Metal-binding</keyword>
<keyword evidence="4 5" id="KW-0408">Iron</keyword>
<name>S2KS10_LITA3</name>
<feature type="binding site" evidence="5">
    <location>
        <position position="444"/>
    </location>
    <ligand>
        <name>Fe cation</name>
        <dbReference type="ChEBI" id="CHEBI:24875"/>
        <note>catalytic</note>
    </ligand>
</feature>
<dbReference type="InterPro" id="IPR004294">
    <property type="entry name" value="Carotenoid_Oase"/>
</dbReference>
<reference evidence="7 8" key="1">
    <citation type="journal article" date="2013" name="Genome Announc.">
        <title>Draft genome sequence of the moderately halophilic gammaproteobacterium Halomonas anticariensis FP35.</title>
        <authorList>
            <person name="Tahrioui A."/>
            <person name="Quesada E."/>
            <person name="Llamas I."/>
        </authorList>
    </citation>
    <scope>NUCLEOTIDE SEQUENCE [LARGE SCALE GENOMIC DNA]</scope>
    <source>
        <strain evidence="8">DSM 16096 / CECT 5854 / LMG 22089 / FP35</strain>
    </source>
</reference>
<evidence type="ECO:0000313" key="7">
    <source>
        <dbReference type="EMBL" id="EPC03293.1"/>
    </source>
</evidence>
<feature type="binding site" evidence="5">
    <location>
        <position position="159"/>
    </location>
    <ligand>
        <name>Fe cation</name>
        <dbReference type="ChEBI" id="CHEBI:24875"/>
        <note>catalytic</note>
    </ligand>
</feature>
<sequence>MIKATSQKGENPATGILRPVATERTDTELPVEGALPPDLEGLYVRTSFNPHPSALGGPHSHPFQSDGMLHGVRISRGQVHWYRNRWVMTDSLAVATGRQPLPGHDRAWAPNTANTHVISHAGHLLALCEVGMPYELSPELETIGRYDFDGSLTTNMTAHPKSDPETGDLHFFAYRPRSPFVTYYRANSSGRITCCATVDVAGPTIMHDFAITKHFALFLDQPLVFRRSGTPSGGLPFQWDPTYPSRIGLLKTDQPDSGIRWFELETPYISHVMNAFEDGDDVVLRAVASDAFTLTGELPPPSLAITLREWRLNLMTGRVRQTDLADIPAELPRIDERRIGRPHRYGYAMEVRPQESWTTSGGLVKYDFAAGTVTIHDFGPHIRAGEPVFVPAHELADEDEGWVLSYLYDERDDCSRLAVLDAQSFDTAPLAMVTLPQRVAFGAHGSWIPG</sequence>
<comment type="cofactor">
    <cofactor evidence="5">
        <name>Fe(2+)</name>
        <dbReference type="ChEBI" id="CHEBI:29033"/>
    </cofactor>
    <text evidence="5">Binds 1 Fe(2+) ion per subunit.</text>
</comment>
<dbReference type="EMBL" id="ASTJ01000012">
    <property type="protein sequence ID" value="EPC03293.1"/>
    <property type="molecule type" value="Genomic_DNA"/>
</dbReference>
<dbReference type="eggNOG" id="COG3670">
    <property type="taxonomic scope" value="Bacteria"/>
</dbReference>
<gene>
    <name evidence="7" type="ORF">L861_17270</name>
</gene>
<comment type="caution">
    <text evidence="7">The sequence shown here is derived from an EMBL/GenBank/DDBJ whole genome shotgun (WGS) entry which is preliminary data.</text>
</comment>
<dbReference type="Proteomes" id="UP000014463">
    <property type="component" value="Unassembled WGS sequence"/>
</dbReference>
<protein>
    <submittedName>
        <fullName evidence="7">Uncharacterized protein</fullName>
    </submittedName>
</protein>
<accession>S2KS10</accession>
<dbReference type="GO" id="GO:0010436">
    <property type="term" value="F:carotenoid dioxygenase activity"/>
    <property type="evidence" value="ECO:0007669"/>
    <property type="project" value="TreeGrafter"/>
</dbReference>
<dbReference type="OrthoDB" id="6636843at2"/>
<feature type="binding site" evidence="5">
    <location>
        <position position="207"/>
    </location>
    <ligand>
        <name>Fe cation</name>
        <dbReference type="ChEBI" id="CHEBI:24875"/>
        <note>catalytic</note>
    </ligand>
</feature>
<evidence type="ECO:0000256" key="1">
    <source>
        <dbReference type="ARBA" id="ARBA00006787"/>
    </source>
</evidence>
<dbReference type="AlphaFoldDB" id="S2KS10"/>
<keyword evidence="3" id="KW-0560">Oxidoreductase</keyword>
<dbReference type="GO" id="GO:0016121">
    <property type="term" value="P:carotene catabolic process"/>
    <property type="evidence" value="ECO:0007669"/>
    <property type="project" value="TreeGrafter"/>
</dbReference>
<evidence type="ECO:0000256" key="2">
    <source>
        <dbReference type="ARBA" id="ARBA00022723"/>
    </source>
</evidence>
<evidence type="ECO:0000256" key="3">
    <source>
        <dbReference type="ARBA" id="ARBA00023002"/>
    </source>
</evidence>
<evidence type="ECO:0000313" key="8">
    <source>
        <dbReference type="Proteomes" id="UP000014463"/>
    </source>
</evidence>
<evidence type="ECO:0000256" key="6">
    <source>
        <dbReference type="SAM" id="MobiDB-lite"/>
    </source>
</evidence>
<dbReference type="PANTHER" id="PTHR10543:SF89">
    <property type="entry name" value="CAROTENOID 9,10(9',10')-CLEAVAGE DIOXYGENASE 1"/>
    <property type="match status" value="1"/>
</dbReference>
<dbReference type="GO" id="GO:0046872">
    <property type="term" value="F:metal ion binding"/>
    <property type="evidence" value="ECO:0007669"/>
    <property type="project" value="UniProtKB-KW"/>
</dbReference>
<proteinExistence type="inferred from homology"/>